<accession>A0A9K3GN91</accession>
<protein>
    <submittedName>
        <fullName evidence="1">Uncharacterized protein</fullName>
    </submittedName>
</protein>
<gene>
    <name evidence="1" type="ORF">KIPB_011578</name>
</gene>
<evidence type="ECO:0000313" key="1">
    <source>
        <dbReference type="EMBL" id="GIQ89172.1"/>
    </source>
</evidence>
<evidence type="ECO:0000313" key="2">
    <source>
        <dbReference type="Proteomes" id="UP000265618"/>
    </source>
</evidence>
<feature type="non-terminal residue" evidence="1">
    <location>
        <position position="1"/>
    </location>
</feature>
<reference evidence="1 2" key="1">
    <citation type="journal article" date="2018" name="PLoS ONE">
        <title>The draft genome of Kipferlia bialata reveals reductive genome evolution in fornicate parasites.</title>
        <authorList>
            <person name="Tanifuji G."/>
            <person name="Takabayashi S."/>
            <person name="Kume K."/>
            <person name="Takagi M."/>
            <person name="Nakayama T."/>
            <person name="Kamikawa R."/>
            <person name="Inagaki Y."/>
            <person name="Hashimoto T."/>
        </authorList>
    </citation>
    <scope>NUCLEOTIDE SEQUENCE [LARGE SCALE GENOMIC DNA]</scope>
    <source>
        <strain evidence="1">NY0173</strain>
    </source>
</reference>
<organism evidence="1 2">
    <name type="scientific">Kipferlia bialata</name>
    <dbReference type="NCBI Taxonomy" id="797122"/>
    <lineage>
        <taxon>Eukaryota</taxon>
        <taxon>Metamonada</taxon>
        <taxon>Carpediemonas-like organisms</taxon>
        <taxon>Kipferlia</taxon>
    </lineage>
</organism>
<comment type="caution">
    <text evidence="1">The sequence shown here is derived from an EMBL/GenBank/DDBJ whole genome shotgun (WGS) entry which is preliminary data.</text>
</comment>
<dbReference type="Proteomes" id="UP000265618">
    <property type="component" value="Unassembled WGS sequence"/>
</dbReference>
<name>A0A9K3GN91_9EUKA</name>
<proteinExistence type="predicted"/>
<sequence length="73" mass="8128">MNVTVRDSVFRSTDGTYYKTPDHTELMLFPGVVSHIVLVCTATGTRTLVAGWLTNTLSRAEVSRTGDIFVYMK</sequence>
<dbReference type="AlphaFoldDB" id="A0A9K3GN91"/>
<dbReference type="EMBL" id="BDIP01004760">
    <property type="protein sequence ID" value="GIQ89172.1"/>
    <property type="molecule type" value="Genomic_DNA"/>
</dbReference>
<keyword evidence="2" id="KW-1185">Reference proteome</keyword>